<feature type="transmembrane region" description="Helical" evidence="1">
    <location>
        <begin position="184"/>
        <end position="206"/>
    </location>
</feature>
<dbReference type="Proteomes" id="UP000620124">
    <property type="component" value="Unassembled WGS sequence"/>
</dbReference>
<organism evidence="2 3">
    <name type="scientific">Mycena venus</name>
    <dbReference type="NCBI Taxonomy" id="2733690"/>
    <lineage>
        <taxon>Eukaryota</taxon>
        <taxon>Fungi</taxon>
        <taxon>Dikarya</taxon>
        <taxon>Basidiomycota</taxon>
        <taxon>Agaricomycotina</taxon>
        <taxon>Agaricomycetes</taxon>
        <taxon>Agaricomycetidae</taxon>
        <taxon>Agaricales</taxon>
        <taxon>Marasmiineae</taxon>
        <taxon>Mycenaceae</taxon>
        <taxon>Mycena</taxon>
    </lineage>
</organism>
<dbReference type="PANTHER" id="PTHR31362:SF0">
    <property type="entry name" value="EXOSTOSIN DOMAIN-CONTAINING PROTEIN-RELATED"/>
    <property type="match status" value="1"/>
</dbReference>
<proteinExistence type="predicted"/>
<keyword evidence="1" id="KW-0812">Transmembrane</keyword>
<feature type="transmembrane region" description="Helical" evidence="1">
    <location>
        <begin position="124"/>
        <end position="140"/>
    </location>
</feature>
<sequence>MRDGRRPSTPASRLLIDLTQIALSLILCFLAKRKTFNSLLLGEPEKDDFATIEGRHSGDATIPAGSRQFYALGGVIGALFAIQAFTDEESAKMKNLTELHVMFPVCSLLLLVYLHLAFGRSVGLGSWIAVILQFCGLYMVKSAVSARFDQTITPSVLSFPIVSSVAFIASYYTLRRLDRSFVNFARFALVVFVAKLIFAATMSGTIGSTAQGALSNTFDFGAALLLVCECFRGVFMLMTLASHDVVLVSVLLTFANTWWLASSALFAHLFAFGVIGGCAIAVLGSYFYLQQVPKGDEVARESFKLARFLGITSFLIIVMLVSRTYQPVEQAKPAPSVQQLLRFEASHPNCRPRKEPASLRPLWESDYHEFDNVLLIVFFSHARYDVNLDFYQEVYSKYFPNIVFIGPENREDAGFRHSFDVVVNSYHSTEDMTVWKLSGRMAHHMLYQVMSENDCGYDGYLWAPFDTFLNVPRLQQFDQTRFWYHSPWAQYVPNPALNAENKHAPPLAPSSPAPDPYPANPEDIRNYTWWWSSKEYGLDVCLPRIREVGGSADTVYIPHRHAKSFRETLAIFLETTCFLEIATPTTLHLVNPRHEPILFVDHYWIWYEPLNASFVRNQWADGFEVDTFHTYHWGDRTERGWEPHAGIVEDTRRVLAESAARQGIDWK</sequence>
<feature type="transmembrane region" description="Helical" evidence="1">
    <location>
        <begin position="152"/>
        <end position="172"/>
    </location>
</feature>
<keyword evidence="3" id="KW-1185">Reference proteome</keyword>
<gene>
    <name evidence="2" type="ORF">MVEN_00963800</name>
</gene>
<evidence type="ECO:0000313" key="2">
    <source>
        <dbReference type="EMBL" id="KAF7356315.1"/>
    </source>
</evidence>
<feature type="transmembrane region" description="Helical" evidence="1">
    <location>
        <begin position="69"/>
        <end position="87"/>
    </location>
</feature>
<comment type="caution">
    <text evidence="2">The sequence shown here is derived from an EMBL/GenBank/DDBJ whole genome shotgun (WGS) entry which is preliminary data.</text>
</comment>
<evidence type="ECO:0000256" key="1">
    <source>
        <dbReference type="SAM" id="Phobius"/>
    </source>
</evidence>
<dbReference type="InterPro" id="IPR005049">
    <property type="entry name" value="STL-like"/>
</dbReference>
<keyword evidence="1" id="KW-0472">Membrane</keyword>
<feature type="transmembrane region" description="Helical" evidence="1">
    <location>
        <begin position="218"/>
        <end position="238"/>
    </location>
</feature>
<protein>
    <submittedName>
        <fullName evidence="2">Uncharacterized protein</fullName>
    </submittedName>
</protein>
<feature type="transmembrane region" description="Helical" evidence="1">
    <location>
        <begin position="305"/>
        <end position="325"/>
    </location>
</feature>
<dbReference type="PANTHER" id="PTHR31362">
    <property type="entry name" value="GLYCOSYLTRANSFERASE STELLO1-RELATED"/>
    <property type="match status" value="1"/>
</dbReference>
<name>A0A8H6YE17_9AGAR</name>
<accession>A0A8H6YE17</accession>
<evidence type="ECO:0000313" key="3">
    <source>
        <dbReference type="Proteomes" id="UP000620124"/>
    </source>
</evidence>
<feature type="transmembrane region" description="Helical" evidence="1">
    <location>
        <begin position="258"/>
        <end position="284"/>
    </location>
</feature>
<dbReference type="EMBL" id="JACAZI010000007">
    <property type="protein sequence ID" value="KAF7356315.1"/>
    <property type="molecule type" value="Genomic_DNA"/>
</dbReference>
<keyword evidence="1" id="KW-1133">Transmembrane helix</keyword>
<reference evidence="2" key="1">
    <citation type="submission" date="2020-05" db="EMBL/GenBank/DDBJ databases">
        <title>Mycena genomes resolve the evolution of fungal bioluminescence.</title>
        <authorList>
            <person name="Tsai I.J."/>
        </authorList>
    </citation>
    <scope>NUCLEOTIDE SEQUENCE</scope>
    <source>
        <strain evidence="2">CCC161011</strain>
    </source>
</reference>
<dbReference type="OrthoDB" id="408493at2759"/>
<feature type="transmembrane region" description="Helical" evidence="1">
    <location>
        <begin position="99"/>
        <end position="118"/>
    </location>
</feature>
<dbReference type="AlphaFoldDB" id="A0A8H6YE17"/>